<dbReference type="Gene3D" id="1.10.260.40">
    <property type="entry name" value="lambda repressor-like DNA-binding domains"/>
    <property type="match status" value="1"/>
</dbReference>
<organism evidence="3 4">
    <name type="scientific">Listeria newyorkensis</name>
    <dbReference type="NCBI Taxonomy" id="1497681"/>
    <lineage>
        <taxon>Bacteria</taxon>
        <taxon>Bacillati</taxon>
        <taxon>Bacillota</taxon>
        <taxon>Bacilli</taxon>
        <taxon>Bacillales</taxon>
        <taxon>Listeriaceae</taxon>
        <taxon>Listeria</taxon>
    </lineage>
</organism>
<dbReference type="PANTHER" id="PTHR46558:SF11">
    <property type="entry name" value="HTH-TYPE TRANSCRIPTIONAL REGULATOR XRE"/>
    <property type="match status" value="1"/>
</dbReference>
<keyword evidence="4" id="KW-1185">Reference proteome</keyword>
<dbReference type="EMBL" id="MPDH01000034">
    <property type="protein sequence ID" value="PNP87052.1"/>
    <property type="molecule type" value="Genomic_DNA"/>
</dbReference>
<dbReference type="InterPro" id="IPR010982">
    <property type="entry name" value="Lambda_DNA-bd_dom_sf"/>
</dbReference>
<dbReference type="Pfam" id="PF01381">
    <property type="entry name" value="HTH_3"/>
    <property type="match status" value="1"/>
</dbReference>
<evidence type="ECO:0000313" key="3">
    <source>
        <dbReference type="EMBL" id="PNP87052.1"/>
    </source>
</evidence>
<feature type="domain" description="HTH cro/C1-type" evidence="2">
    <location>
        <begin position="9"/>
        <end position="63"/>
    </location>
</feature>
<comment type="caution">
    <text evidence="3">The sequence shown here is derived from an EMBL/GenBank/DDBJ whole genome shotgun (WGS) entry which is preliminary data.</text>
</comment>
<evidence type="ECO:0000256" key="1">
    <source>
        <dbReference type="ARBA" id="ARBA00023125"/>
    </source>
</evidence>
<gene>
    <name evidence="3" type="ORF">BMT55_16600</name>
</gene>
<dbReference type="RefSeq" id="WP_036091403.1">
    <property type="nucleotide sequence ID" value="NZ_CP113980.1"/>
</dbReference>
<evidence type="ECO:0000313" key="4">
    <source>
        <dbReference type="Proteomes" id="UP000236500"/>
    </source>
</evidence>
<proteinExistence type="predicted"/>
<protein>
    <recommendedName>
        <fullName evidence="2">HTH cro/C1-type domain-containing protein</fullName>
    </recommendedName>
</protein>
<dbReference type="Proteomes" id="UP000236500">
    <property type="component" value="Unassembled WGS sequence"/>
</dbReference>
<dbReference type="PANTHER" id="PTHR46558">
    <property type="entry name" value="TRACRIPTIONAL REGULATORY PROTEIN-RELATED-RELATED"/>
    <property type="match status" value="1"/>
</dbReference>
<dbReference type="SUPFAM" id="SSF47413">
    <property type="entry name" value="lambda repressor-like DNA-binding domains"/>
    <property type="match status" value="1"/>
</dbReference>
<dbReference type="SMART" id="SM00530">
    <property type="entry name" value="HTH_XRE"/>
    <property type="match status" value="1"/>
</dbReference>
<dbReference type="PROSITE" id="PS50943">
    <property type="entry name" value="HTH_CROC1"/>
    <property type="match status" value="1"/>
</dbReference>
<dbReference type="CDD" id="cd00093">
    <property type="entry name" value="HTH_XRE"/>
    <property type="match status" value="1"/>
</dbReference>
<accession>A0ABX4XJ39</accession>
<keyword evidence="1" id="KW-0238">DNA-binding</keyword>
<evidence type="ECO:0000259" key="2">
    <source>
        <dbReference type="PROSITE" id="PS50943"/>
    </source>
</evidence>
<reference evidence="3 4" key="1">
    <citation type="submission" date="2016-11" db="EMBL/GenBank/DDBJ databases">
        <title>Whole Genome Sequence of Listeria newyorkensis.</title>
        <authorList>
            <person name="Frink S."/>
            <person name="Morales C."/>
            <person name="Kiang D."/>
        </authorList>
    </citation>
    <scope>NUCLEOTIDE SEQUENCE [LARGE SCALE GENOMIC DNA]</scope>
    <source>
        <strain evidence="3 4">F1604011-044</strain>
    </source>
</reference>
<name>A0ABX4XJ39_9LIST</name>
<sequence>MNVKYSDKIKHARQKKRLSQVELARLINVSQQAVASWEVGRTEPKSENFHALSRVLEQPISYFVDNEEEYRQLSFNKLYESLNASDKELVINYMRLLKKQEEERQNFLN</sequence>
<dbReference type="InterPro" id="IPR001387">
    <property type="entry name" value="Cro/C1-type_HTH"/>
</dbReference>